<accession>A0A1I5T5S7</accession>
<dbReference type="InterPro" id="IPR029016">
    <property type="entry name" value="GAF-like_dom_sf"/>
</dbReference>
<dbReference type="SUPFAM" id="SSF55781">
    <property type="entry name" value="GAF domain-like"/>
    <property type="match status" value="1"/>
</dbReference>
<evidence type="ECO:0000259" key="2">
    <source>
        <dbReference type="SMART" id="SM00065"/>
    </source>
</evidence>
<evidence type="ECO:0000313" key="4">
    <source>
        <dbReference type="Proteomes" id="UP000198857"/>
    </source>
</evidence>
<dbReference type="AlphaFoldDB" id="A0A1I5T5S7"/>
<feature type="region of interest" description="Disordered" evidence="1">
    <location>
        <begin position="312"/>
        <end position="331"/>
    </location>
</feature>
<dbReference type="EMBL" id="FOWQ01000008">
    <property type="protein sequence ID" value="SFP78171.1"/>
    <property type="molecule type" value="Genomic_DNA"/>
</dbReference>
<evidence type="ECO:0000256" key="1">
    <source>
        <dbReference type="SAM" id="MobiDB-lite"/>
    </source>
</evidence>
<dbReference type="Pfam" id="PF13185">
    <property type="entry name" value="GAF_2"/>
    <property type="match status" value="1"/>
</dbReference>
<name>A0A1I5T5S7_9ACTN</name>
<evidence type="ECO:0000313" key="3">
    <source>
        <dbReference type="EMBL" id="SFP78171.1"/>
    </source>
</evidence>
<dbReference type="RefSeq" id="WP_091114172.1">
    <property type="nucleotide sequence ID" value="NZ_FOWQ01000008.1"/>
</dbReference>
<gene>
    <name evidence="3" type="ORF">SAMN05660464_4234</name>
</gene>
<reference evidence="4" key="1">
    <citation type="submission" date="2016-10" db="EMBL/GenBank/DDBJ databases">
        <authorList>
            <person name="Varghese N."/>
            <person name="Submissions S."/>
        </authorList>
    </citation>
    <scope>NUCLEOTIDE SEQUENCE [LARGE SCALE GENOMIC DNA]</scope>
    <source>
        <strain evidence="4">DSM 44208</strain>
    </source>
</reference>
<dbReference type="InterPro" id="IPR042070">
    <property type="entry name" value="PucR_C-HTH_sf"/>
</dbReference>
<dbReference type="InterPro" id="IPR051448">
    <property type="entry name" value="CdaR-like_regulators"/>
</dbReference>
<dbReference type="Gene3D" id="1.10.10.2840">
    <property type="entry name" value="PucR C-terminal helix-turn-helix domain"/>
    <property type="match status" value="1"/>
</dbReference>
<dbReference type="InterPro" id="IPR003018">
    <property type="entry name" value="GAF"/>
</dbReference>
<feature type="domain" description="GAF" evidence="2">
    <location>
        <begin position="82"/>
        <end position="233"/>
    </location>
</feature>
<organism evidence="3 4">
    <name type="scientific">Geodermatophilus dictyosporus</name>
    <dbReference type="NCBI Taxonomy" id="1523247"/>
    <lineage>
        <taxon>Bacteria</taxon>
        <taxon>Bacillati</taxon>
        <taxon>Actinomycetota</taxon>
        <taxon>Actinomycetes</taxon>
        <taxon>Geodermatophilales</taxon>
        <taxon>Geodermatophilaceae</taxon>
        <taxon>Geodermatophilus</taxon>
    </lineage>
</organism>
<dbReference type="PANTHER" id="PTHR33744:SF1">
    <property type="entry name" value="DNA-BINDING TRANSCRIPTIONAL ACTIVATOR ADER"/>
    <property type="match status" value="1"/>
</dbReference>
<keyword evidence="4" id="KW-1185">Reference proteome</keyword>
<proteinExistence type="predicted"/>
<dbReference type="Gene3D" id="3.30.450.40">
    <property type="match status" value="1"/>
</dbReference>
<protein>
    <submittedName>
        <fullName evidence="3">Sugar diacid utilization regulator</fullName>
    </submittedName>
</protein>
<sequence length="634" mass="66484">MADVETPETGWLRLLVDDASRAALDAHRRALAGLVPAAGRGTVERDAALAAVLHQRLAEQRRHARELRVLNDLARRLASLRDTAGLLHEVAAQSRQLLGVDLAYIMVREGGSATLRIEVVDGSMGSALRGIELHEGQGLGGEVLRTGRPRWSESYLEDTGLGHVGTVDGAAVSEQLGGILGVPLQVGEDTLGVLLAADRRPRRFGPSDVELLAGLAAHAAAALRNAQLFDEQRRAREELQAANATLRRAVGSRAREAELREDLGRLVVRGAGLREVGERIARAVGRPVHVLGPDGRPLDPALPAAPPELAAAATELPGGPDGDRPGSRPAGAGWVTMAPVVLRDGPAGCLGTAGPRPPDEEDAALLRTGAVSVALVVTQQRLLAEAELRARGELVHALLTSDGDEAGLRRSATAARLDVGAVTAVLVLVPGDGGERTPRALAARVTAAVGGWTAEHGGEVVVLVAATPASEVRDRLRELPPDALPAAVGIAPCAGGVAAVRSAHRAARQTARLLVALGRSTAVASAEEVGVYRGLFSHAGRGDVRAFVGATLGPLLRHDEQRGRDLARTVQVYLAQAQHHARTCAALHVHANTLYQRLDRATELLGEGWRDPGRVLDLQLAFRLNDLLGALPPD</sequence>
<dbReference type="InterPro" id="IPR025736">
    <property type="entry name" value="PucR_C-HTH_dom"/>
</dbReference>
<dbReference type="Pfam" id="PF13556">
    <property type="entry name" value="HTH_30"/>
    <property type="match status" value="1"/>
</dbReference>
<dbReference type="SMART" id="SM00065">
    <property type="entry name" value="GAF"/>
    <property type="match status" value="1"/>
</dbReference>
<dbReference type="STRING" id="1523247.SAMN05660464_4234"/>
<dbReference type="Proteomes" id="UP000198857">
    <property type="component" value="Unassembled WGS sequence"/>
</dbReference>
<dbReference type="OrthoDB" id="8026818at2"/>
<dbReference type="PANTHER" id="PTHR33744">
    <property type="entry name" value="CARBOHYDRATE DIACID REGULATOR"/>
    <property type="match status" value="1"/>
</dbReference>